<feature type="signal peptide" evidence="2">
    <location>
        <begin position="1"/>
        <end position="31"/>
    </location>
</feature>
<feature type="transmembrane region" description="Helical" evidence="1">
    <location>
        <begin position="494"/>
        <end position="517"/>
    </location>
</feature>
<evidence type="ECO:0000313" key="3">
    <source>
        <dbReference type="EMBL" id="UJF36087.1"/>
    </source>
</evidence>
<dbReference type="Proteomes" id="UP001649230">
    <property type="component" value="Chromosome"/>
</dbReference>
<protein>
    <recommendedName>
        <fullName evidence="5">DUF2334 domain-containing protein</fullName>
    </recommendedName>
</protein>
<evidence type="ECO:0000313" key="4">
    <source>
        <dbReference type="Proteomes" id="UP001649230"/>
    </source>
</evidence>
<keyword evidence="4" id="KW-1185">Reference proteome</keyword>
<keyword evidence="1" id="KW-0812">Transmembrane</keyword>
<keyword evidence="1" id="KW-0472">Membrane</keyword>
<keyword evidence="2" id="KW-0732">Signal</keyword>
<dbReference type="RefSeq" id="WP_235122642.1">
    <property type="nucleotide sequence ID" value="NZ_CP090978.1"/>
</dbReference>
<accession>A0ABY3SSY1</accession>
<proteinExistence type="predicted"/>
<gene>
    <name evidence="3" type="ORF">L0M14_14030</name>
</gene>
<evidence type="ECO:0000256" key="1">
    <source>
        <dbReference type="SAM" id="Phobius"/>
    </source>
</evidence>
<dbReference type="EMBL" id="CP090978">
    <property type="protein sequence ID" value="UJF36087.1"/>
    <property type="molecule type" value="Genomic_DNA"/>
</dbReference>
<organism evidence="3 4">
    <name type="scientific">Paenibacillus hexagrammi</name>
    <dbReference type="NCBI Taxonomy" id="2908839"/>
    <lineage>
        <taxon>Bacteria</taxon>
        <taxon>Bacillati</taxon>
        <taxon>Bacillota</taxon>
        <taxon>Bacilli</taxon>
        <taxon>Bacillales</taxon>
        <taxon>Paenibacillaceae</taxon>
        <taxon>Paenibacillus</taxon>
    </lineage>
</organism>
<sequence length="528" mass="58859">MRQHWTRKCWIVGMVLCLCLCLGTPLSKVWAADEDPVSTQDSAILLMYDSMGVGTPEEGNIEALERVLAAFGAQVTVTSFDSYEAGTLAKYKKVIAVRNAADLTMLPEQYEEDFAAYHGAYMHIGAHLPEASRQQLQLEEDQTVNDTINLTIGQLSQSSVPVQNMSYITNYSGTSYGSVTSEALGRSVPFGIMNGNVAYIPYMVKGNVSELGISYVLKDWLGITSATHQYVVFHDIYPFSDLDMLSDMADKLYDAGIPFIVSVQPVLSHLDYPSMTRYLETLKHVQSRNGSIVVNAPVVASTITQDMTVLKSEMSAFLDALAGYGVVPLGIGTELYWTFDQHYAADGLTFFDSGIVFPNERVLARNPSNTSRAFATSIYTIGEADLELYTKDQQIRNPLPMNTAVVYAFPTDKKGLQVLMDKLQSDWTAYSDYKNETHRVQTDTNKMESKSGHLSVNGQSIQMNDAMQDVSAEHVYVDEGKKSLTTLFSVQNNIFIVLILSTLLIFVAFLIIGYRLYKRKYTNYRREL</sequence>
<reference evidence="3 4" key="1">
    <citation type="journal article" date="2024" name="Int. J. Syst. Evol. Microbiol.">
        <title>Paenibacillus hexagrammi sp. nov., a novel bacterium isolated from the gut content of Hexagrammos agrammus.</title>
        <authorList>
            <person name="Jung H.K."/>
            <person name="Kim D.G."/>
            <person name="Zin H."/>
            <person name="Park J."/>
            <person name="Jung H."/>
            <person name="Kim Y.O."/>
            <person name="Kong H.J."/>
            <person name="Kim J.W."/>
            <person name="Kim Y.S."/>
        </authorList>
    </citation>
    <scope>NUCLEOTIDE SEQUENCE [LARGE SCALE GENOMIC DNA]</scope>
    <source>
        <strain evidence="3 4">YPD9-1</strain>
    </source>
</reference>
<feature type="chain" id="PRO_5045149601" description="DUF2334 domain-containing protein" evidence="2">
    <location>
        <begin position="32"/>
        <end position="528"/>
    </location>
</feature>
<name>A0ABY3SSY1_9BACL</name>
<evidence type="ECO:0008006" key="5">
    <source>
        <dbReference type="Google" id="ProtNLM"/>
    </source>
</evidence>
<evidence type="ECO:0000256" key="2">
    <source>
        <dbReference type="SAM" id="SignalP"/>
    </source>
</evidence>
<keyword evidence="1" id="KW-1133">Transmembrane helix</keyword>